<sequence length="235" mass="26849">MESCAEILRELHSLADASVIENKQKRFGIVADNALGIYQKDLNALAKQLPKDTKLAMELFDTGVYEARLLCAKLFKPAHLTEEIAEKWVKSFTNWEDCDSFCLAVFGKSNLALHCILEFTQRTPEYEKRAGLATMASYCMADKKATNDIYEQLLEIVEQHATDERLYVKKAVNWALRSIGKRNRDLQKEAIACANRLVQTKNKTAYWVGSNALQELTKKEVRMSDYPRSIYRPSV</sequence>
<dbReference type="SUPFAM" id="SSF48371">
    <property type="entry name" value="ARM repeat"/>
    <property type="match status" value="1"/>
</dbReference>
<proteinExistence type="predicted"/>
<dbReference type="Proteomes" id="UP001143543">
    <property type="component" value="Unassembled WGS sequence"/>
</dbReference>
<evidence type="ECO:0000313" key="1">
    <source>
        <dbReference type="EMBL" id="GLB47872.1"/>
    </source>
</evidence>
<dbReference type="PANTHER" id="PTHR41291:SF1">
    <property type="entry name" value="DNA ALKYLATION REPAIR PROTEIN"/>
    <property type="match status" value="1"/>
</dbReference>
<evidence type="ECO:0008006" key="3">
    <source>
        <dbReference type="Google" id="ProtNLM"/>
    </source>
</evidence>
<dbReference type="CDD" id="cd06561">
    <property type="entry name" value="AlkD_like"/>
    <property type="match status" value="1"/>
</dbReference>
<protein>
    <recommendedName>
        <fullName evidence="3">DNA alkylation repair protein</fullName>
    </recommendedName>
</protein>
<dbReference type="Gene3D" id="1.25.10.90">
    <property type="match status" value="1"/>
</dbReference>
<dbReference type="EMBL" id="BRVO01000001">
    <property type="protein sequence ID" value="GLB47872.1"/>
    <property type="molecule type" value="Genomic_DNA"/>
</dbReference>
<keyword evidence="2" id="KW-1185">Reference proteome</keyword>
<comment type="caution">
    <text evidence="1">The sequence shown here is derived from an EMBL/GenBank/DDBJ whole genome shotgun (WGS) entry which is preliminary data.</text>
</comment>
<gene>
    <name evidence="1" type="ORF">Y10_02400</name>
</gene>
<reference evidence="1" key="1">
    <citation type="submission" date="2022-07" db="EMBL/GenBank/DDBJ databases">
        <title>Taxonomy of Novel Oxalotrophic and Methylotrophic Bacteria.</title>
        <authorList>
            <person name="Sahin N."/>
            <person name="Tani A."/>
        </authorList>
    </citation>
    <scope>NUCLEOTIDE SEQUENCE</scope>
    <source>
        <strain evidence="1">Y10</strain>
    </source>
</reference>
<name>A0ABQ5MEU6_9FLAO</name>
<dbReference type="Pfam" id="PF08713">
    <property type="entry name" value="DNA_alkylation"/>
    <property type="match status" value="1"/>
</dbReference>
<organism evidence="1 2">
    <name type="scientific">Neptunitalea lumnitzerae</name>
    <dbReference type="NCBI Taxonomy" id="2965509"/>
    <lineage>
        <taxon>Bacteria</taxon>
        <taxon>Pseudomonadati</taxon>
        <taxon>Bacteroidota</taxon>
        <taxon>Flavobacteriia</taxon>
        <taxon>Flavobacteriales</taxon>
        <taxon>Flavobacteriaceae</taxon>
        <taxon>Neptunitalea</taxon>
    </lineage>
</organism>
<accession>A0ABQ5MEU6</accession>
<dbReference type="RefSeq" id="WP_281763536.1">
    <property type="nucleotide sequence ID" value="NZ_BRVO01000001.1"/>
</dbReference>
<dbReference type="InterPro" id="IPR014825">
    <property type="entry name" value="DNA_alkylation"/>
</dbReference>
<evidence type="ECO:0000313" key="2">
    <source>
        <dbReference type="Proteomes" id="UP001143543"/>
    </source>
</evidence>
<dbReference type="PANTHER" id="PTHR41291">
    <property type="entry name" value="DNA ALKYLATION REPAIR PROTEIN"/>
    <property type="match status" value="1"/>
</dbReference>
<dbReference type="InterPro" id="IPR016024">
    <property type="entry name" value="ARM-type_fold"/>
</dbReference>